<protein>
    <submittedName>
        <fullName evidence="3">Renin-1</fullName>
    </submittedName>
</protein>
<organism evidence="4">
    <name type="scientific">Camponotus floridanus</name>
    <name type="common">Florida carpenter ant</name>
    <dbReference type="NCBI Taxonomy" id="104421"/>
    <lineage>
        <taxon>Eukaryota</taxon>
        <taxon>Metazoa</taxon>
        <taxon>Ecdysozoa</taxon>
        <taxon>Arthropoda</taxon>
        <taxon>Hexapoda</taxon>
        <taxon>Insecta</taxon>
        <taxon>Pterygota</taxon>
        <taxon>Neoptera</taxon>
        <taxon>Endopterygota</taxon>
        <taxon>Hymenoptera</taxon>
        <taxon>Apocrita</taxon>
        <taxon>Aculeata</taxon>
        <taxon>Formicoidea</taxon>
        <taxon>Formicidae</taxon>
        <taxon>Formicinae</taxon>
        <taxon>Camponotus</taxon>
    </lineage>
</organism>
<evidence type="ECO:0000256" key="1">
    <source>
        <dbReference type="ARBA" id="ARBA00007447"/>
    </source>
</evidence>
<dbReference type="InterPro" id="IPR001461">
    <property type="entry name" value="Aspartic_peptidase_A1"/>
</dbReference>
<dbReference type="OrthoDB" id="771136at2759"/>
<dbReference type="AlphaFoldDB" id="E2AR95"/>
<dbReference type="PANTHER" id="PTHR47966">
    <property type="entry name" value="BETA-SITE APP-CLEAVING ENZYME, ISOFORM A-RELATED"/>
    <property type="match status" value="1"/>
</dbReference>
<dbReference type="InterPro" id="IPR033121">
    <property type="entry name" value="PEPTIDASE_A1"/>
</dbReference>
<gene>
    <name evidence="3" type="ORF">EAG_07204</name>
</gene>
<dbReference type="EMBL" id="GL441959">
    <property type="protein sequence ID" value="EFN64045.1"/>
    <property type="molecule type" value="Genomic_DNA"/>
</dbReference>
<dbReference type="InterPro" id="IPR021109">
    <property type="entry name" value="Peptidase_aspartic_dom_sf"/>
</dbReference>
<comment type="similarity">
    <text evidence="1">Belongs to the peptidase A1 family.</text>
</comment>
<name>E2AR95_CAMFO</name>
<sequence>MVLFITTDAQLDRNKRDFFSEVLKKDGTNLQKVSSLGNLPSVRLTNFKNVNYYGSIKIGYPPQEFKVVFHCGSTHLWVFSKNCTMPFCCK</sequence>
<dbReference type="Pfam" id="PF00026">
    <property type="entry name" value="Asp"/>
    <property type="match status" value="1"/>
</dbReference>
<evidence type="ECO:0000259" key="2">
    <source>
        <dbReference type="PROSITE" id="PS51767"/>
    </source>
</evidence>
<dbReference type="Gene3D" id="2.40.70.10">
    <property type="entry name" value="Acid Proteases"/>
    <property type="match status" value="2"/>
</dbReference>
<dbReference type="MEROPS" id="A01.057"/>
<reference evidence="3 4" key="1">
    <citation type="journal article" date="2010" name="Science">
        <title>Genomic comparison of the ants Camponotus floridanus and Harpegnathos saltator.</title>
        <authorList>
            <person name="Bonasio R."/>
            <person name="Zhang G."/>
            <person name="Ye C."/>
            <person name="Mutti N.S."/>
            <person name="Fang X."/>
            <person name="Qin N."/>
            <person name="Donahue G."/>
            <person name="Yang P."/>
            <person name="Li Q."/>
            <person name="Li C."/>
            <person name="Zhang P."/>
            <person name="Huang Z."/>
            <person name="Berger S.L."/>
            <person name="Reinberg D."/>
            <person name="Wang J."/>
            <person name="Liebig J."/>
        </authorList>
    </citation>
    <scope>NUCLEOTIDE SEQUENCE [LARGE SCALE GENOMIC DNA]</scope>
    <source>
        <strain evidence="4">C129</strain>
    </source>
</reference>
<evidence type="ECO:0000313" key="4">
    <source>
        <dbReference type="Proteomes" id="UP000000311"/>
    </source>
</evidence>
<dbReference type="PROSITE" id="PS51767">
    <property type="entry name" value="PEPTIDASE_A1"/>
    <property type="match status" value="1"/>
</dbReference>
<evidence type="ECO:0000313" key="3">
    <source>
        <dbReference type="EMBL" id="EFN64045.1"/>
    </source>
</evidence>
<feature type="domain" description="Peptidase A1" evidence="2">
    <location>
        <begin position="52"/>
        <end position="90"/>
    </location>
</feature>
<dbReference type="SUPFAM" id="SSF50630">
    <property type="entry name" value="Acid proteases"/>
    <property type="match status" value="1"/>
</dbReference>
<keyword evidence="4" id="KW-1185">Reference proteome</keyword>
<dbReference type="InParanoid" id="E2AR95"/>
<proteinExistence type="inferred from homology"/>
<dbReference type="GO" id="GO:0004190">
    <property type="term" value="F:aspartic-type endopeptidase activity"/>
    <property type="evidence" value="ECO:0007669"/>
    <property type="project" value="InterPro"/>
</dbReference>
<accession>E2AR95</accession>
<dbReference type="Proteomes" id="UP000000311">
    <property type="component" value="Unassembled WGS sequence"/>
</dbReference>
<dbReference type="GO" id="GO:0006508">
    <property type="term" value="P:proteolysis"/>
    <property type="evidence" value="ECO:0007669"/>
    <property type="project" value="InterPro"/>
</dbReference>